<reference evidence="2" key="1">
    <citation type="journal article" date="2015" name="Nature">
        <title>Complex archaea that bridge the gap between prokaryotes and eukaryotes.</title>
        <authorList>
            <person name="Spang A."/>
            <person name="Saw J.H."/>
            <person name="Jorgensen S.L."/>
            <person name="Zaremba-Niedzwiedzka K."/>
            <person name="Martijn J."/>
            <person name="Lind A.E."/>
            <person name="van Eijk R."/>
            <person name="Schleper C."/>
            <person name="Guy L."/>
            <person name="Ettema T.J."/>
        </authorList>
    </citation>
    <scope>NUCLEOTIDE SEQUENCE</scope>
</reference>
<keyword evidence="1" id="KW-0472">Membrane</keyword>
<gene>
    <name evidence="2" type="ORF">LCGC14_1195340</name>
</gene>
<proteinExistence type="predicted"/>
<keyword evidence="1" id="KW-1133">Transmembrane helix</keyword>
<sequence>MLSQWISVTIPKYVHLGFCLIAIGLLLLEYRKYNPKKQNFEIIILSSSLFYNFLKKNIDIQGAYS</sequence>
<feature type="transmembrane region" description="Helical" evidence="1">
    <location>
        <begin position="12"/>
        <end position="30"/>
    </location>
</feature>
<protein>
    <submittedName>
        <fullName evidence="2">Uncharacterized protein</fullName>
    </submittedName>
</protein>
<accession>A0A0F9M5V6</accession>
<evidence type="ECO:0000256" key="1">
    <source>
        <dbReference type="SAM" id="Phobius"/>
    </source>
</evidence>
<organism evidence="2">
    <name type="scientific">marine sediment metagenome</name>
    <dbReference type="NCBI Taxonomy" id="412755"/>
    <lineage>
        <taxon>unclassified sequences</taxon>
        <taxon>metagenomes</taxon>
        <taxon>ecological metagenomes</taxon>
    </lineage>
</organism>
<dbReference type="EMBL" id="LAZR01006100">
    <property type="protein sequence ID" value="KKM94741.1"/>
    <property type="molecule type" value="Genomic_DNA"/>
</dbReference>
<name>A0A0F9M5V6_9ZZZZ</name>
<dbReference type="AlphaFoldDB" id="A0A0F9M5V6"/>
<keyword evidence="1" id="KW-0812">Transmembrane</keyword>
<comment type="caution">
    <text evidence="2">The sequence shown here is derived from an EMBL/GenBank/DDBJ whole genome shotgun (WGS) entry which is preliminary data.</text>
</comment>
<evidence type="ECO:0000313" key="2">
    <source>
        <dbReference type="EMBL" id="KKM94741.1"/>
    </source>
</evidence>